<evidence type="ECO:0000256" key="4">
    <source>
        <dbReference type="ARBA" id="ARBA00022729"/>
    </source>
</evidence>
<feature type="signal peptide" evidence="6">
    <location>
        <begin position="1"/>
        <end position="20"/>
    </location>
</feature>
<dbReference type="GO" id="GO:0016671">
    <property type="term" value="F:oxidoreductase activity, acting on a sulfur group of donors, disulfide as acceptor"/>
    <property type="evidence" value="ECO:0007669"/>
    <property type="project" value="InterPro"/>
</dbReference>
<organism evidence="7 9">
    <name type="scientific">Didymodactylos carnosus</name>
    <dbReference type="NCBI Taxonomy" id="1234261"/>
    <lineage>
        <taxon>Eukaryota</taxon>
        <taxon>Metazoa</taxon>
        <taxon>Spiralia</taxon>
        <taxon>Gnathifera</taxon>
        <taxon>Rotifera</taxon>
        <taxon>Eurotatoria</taxon>
        <taxon>Bdelloidea</taxon>
        <taxon>Philodinida</taxon>
        <taxon>Philodinidae</taxon>
        <taxon>Didymodactylos</taxon>
    </lineage>
</organism>
<evidence type="ECO:0000256" key="6">
    <source>
        <dbReference type="SAM" id="SignalP"/>
    </source>
</evidence>
<dbReference type="Proteomes" id="UP000677228">
    <property type="component" value="Unassembled WGS sequence"/>
</dbReference>
<comment type="similarity">
    <text evidence="2">Belongs to the GILT family.</text>
</comment>
<evidence type="ECO:0000313" key="7">
    <source>
        <dbReference type="EMBL" id="CAF0825939.1"/>
    </source>
</evidence>
<accession>A0A8S2CX52</accession>
<dbReference type="PANTHER" id="PTHR13234">
    <property type="entry name" value="GAMMA-INTERFERON INDUCIBLE LYSOSOMAL THIOL REDUCTASE GILT"/>
    <property type="match status" value="1"/>
</dbReference>
<dbReference type="PANTHER" id="PTHR13234:SF8">
    <property type="entry name" value="GAMMA-INTERFERON-INDUCIBLE LYSOSOMAL THIOL REDUCTASE"/>
    <property type="match status" value="1"/>
</dbReference>
<keyword evidence="3" id="KW-0964">Secreted</keyword>
<dbReference type="InterPro" id="IPR004911">
    <property type="entry name" value="Interferon-induced_GILT"/>
</dbReference>
<evidence type="ECO:0000313" key="9">
    <source>
        <dbReference type="Proteomes" id="UP000677228"/>
    </source>
</evidence>
<feature type="chain" id="PRO_5036273364" evidence="6">
    <location>
        <begin position="21"/>
        <end position="161"/>
    </location>
</feature>
<dbReference type="EMBL" id="CAJOBA010001707">
    <property type="protein sequence ID" value="CAF3610436.1"/>
    <property type="molecule type" value="Genomic_DNA"/>
</dbReference>
<evidence type="ECO:0000256" key="2">
    <source>
        <dbReference type="ARBA" id="ARBA00005679"/>
    </source>
</evidence>
<evidence type="ECO:0000256" key="3">
    <source>
        <dbReference type="ARBA" id="ARBA00022525"/>
    </source>
</evidence>
<proteinExistence type="inferred from homology"/>
<dbReference type="GO" id="GO:0005576">
    <property type="term" value="C:extracellular region"/>
    <property type="evidence" value="ECO:0007669"/>
    <property type="project" value="UniProtKB-SubCell"/>
</dbReference>
<dbReference type="AlphaFoldDB" id="A0A8S2CX52"/>
<dbReference type="EMBL" id="CAJNOK010001707">
    <property type="protein sequence ID" value="CAF0825939.1"/>
    <property type="molecule type" value="Genomic_DNA"/>
</dbReference>
<protein>
    <submittedName>
        <fullName evidence="7">Uncharacterized protein</fullName>
    </submittedName>
</protein>
<gene>
    <name evidence="7" type="ORF">OVA965_LOCUS5896</name>
    <name evidence="8" type="ORF">TMI583_LOCUS5893</name>
</gene>
<reference evidence="7" key="1">
    <citation type="submission" date="2021-02" db="EMBL/GenBank/DDBJ databases">
        <authorList>
            <person name="Nowell W R."/>
        </authorList>
    </citation>
    <scope>NUCLEOTIDE SEQUENCE</scope>
</reference>
<keyword evidence="4 6" id="KW-0732">Signal</keyword>
<dbReference type="Pfam" id="PF03227">
    <property type="entry name" value="GILT"/>
    <property type="match status" value="1"/>
</dbReference>
<comment type="subcellular location">
    <subcellularLocation>
        <location evidence="1">Secreted</location>
    </subcellularLocation>
</comment>
<evidence type="ECO:0000256" key="1">
    <source>
        <dbReference type="ARBA" id="ARBA00004613"/>
    </source>
</evidence>
<name>A0A8S2CX52_9BILA</name>
<evidence type="ECO:0000313" key="8">
    <source>
        <dbReference type="EMBL" id="CAF3610436.1"/>
    </source>
</evidence>
<sequence length="161" mass="18158">MRLILIAWCIMVFCIDLAITADTICPRVWPAYQALSSIVNITFIPYGNAKELFRPETGLWQFYCQHGSDECLGNIIHCALKSSIDYDKISTCTKSKLGNDLQHQYALMTDALQPQHTFVPWVTLNNEHTAKIQEQAEDNLIGLLCDTYKGSNIPDACKKSN</sequence>
<keyword evidence="5" id="KW-0325">Glycoprotein</keyword>
<evidence type="ECO:0000256" key="5">
    <source>
        <dbReference type="ARBA" id="ARBA00023180"/>
    </source>
</evidence>
<dbReference type="Proteomes" id="UP000682733">
    <property type="component" value="Unassembled WGS sequence"/>
</dbReference>
<comment type="caution">
    <text evidence="7">The sequence shown here is derived from an EMBL/GenBank/DDBJ whole genome shotgun (WGS) entry which is preliminary data.</text>
</comment>